<keyword evidence="1" id="KW-0732">Signal</keyword>
<feature type="signal peptide" evidence="1">
    <location>
        <begin position="1"/>
        <end position="20"/>
    </location>
</feature>
<dbReference type="OrthoDB" id="7629945at2"/>
<feature type="chain" id="PRO_5015572527" description="DUF1579 domain-containing protein" evidence="1">
    <location>
        <begin position="21"/>
        <end position="193"/>
    </location>
</feature>
<evidence type="ECO:0000313" key="3">
    <source>
        <dbReference type="Proteomes" id="UP000239504"/>
    </source>
</evidence>
<evidence type="ECO:0008006" key="4">
    <source>
        <dbReference type="Google" id="ProtNLM"/>
    </source>
</evidence>
<protein>
    <recommendedName>
        <fullName evidence="4">DUF1579 domain-containing protein</fullName>
    </recommendedName>
</protein>
<dbReference type="Proteomes" id="UP000239504">
    <property type="component" value="Unassembled WGS sequence"/>
</dbReference>
<dbReference type="AlphaFoldDB" id="A0A2S7K310"/>
<comment type="caution">
    <text evidence="2">The sequence shown here is derived from an EMBL/GenBank/DDBJ whole genome shotgun (WGS) entry which is preliminary data.</text>
</comment>
<sequence>MKRLFAAMMAGMFYAGPASAQDIAPPEACEPGAPHPSAPEEIEQFAFLIGDYTINLHAWREGHWSPPKPGVTARWNGWYGLEGMAVVDEWYNPDPAQDADSPRGINVRMYDPEAEEWDMMWVATSGRQVQDLRAKMIDGVLTMWQVYPERPDFKATFHIDDEDHWSRISYVKDDGGEWVKQYKLAATRIPCAE</sequence>
<organism evidence="2 3">
    <name type="scientific">Hyphococcus luteus</name>
    <dbReference type="NCBI Taxonomy" id="2058213"/>
    <lineage>
        <taxon>Bacteria</taxon>
        <taxon>Pseudomonadati</taxon>
        <taxon>Pseudomonadota</taxon>
        <taxon>Alphaproteobacteria</taxon>
        <taxon>Parvularculales</taxon>
        <taxon>Parvularculaceae</taxon>
        <taxon>Hyphococcus</taxon>
    </lineage>
</organism>
<proteinExistence type="predicted"/>
<dbReference type="EMBL" id="PJCH01000011">
    <property type="protein sequence ID" value="PQA86894.1"/>
    <property type="molecule type" value="Genomic_DNA"/>
</dbReference>
<dbReference type="RefSeq" id="WP_104831011.1">
    <property type="nucleotide sequence ID" value="NZ_PJCH01000011.1"/>
</dbReference>
<reference evidence="2 3" key="1">
    <citation type="submission" date="2017-12" db="EMBL/GenBank/DDBJ databases">
        <authorList>
            <person name="Hurst M.R.H."/>
        </authorList>
    </citation>
    <scope>NUCLEOTIDE SEQUENCE [LARGE SCALE GENOMIC DNA]</scope>
    <source>
        <strain evidence="2 3">SY-3-19</strain>
    </source>
</reference>
<name>A0A2S7K310_9PROT</name>
<keyword evidence="3" id="KW-1185">Reference proteome</keyword>
<evidence type="ECO:0000313" key="2">
    <source>
        <dbReference type="EMBL" id="PQA86894.1"/>
    </source>
</evidence>
<accession>A0A2S7K310</accession>
<evidence type="ECO:0000256" key="1">
    <source>
        <dbReference type="SAM" id="SignalP"/>
    </source>
</evidence>
<gene>
    <name evidence="2" type="ORF">CW354_15595</name>
</gene>